<sequence>MDALCPFRQPLWATVGDEFQAVFDDVAAALRATAIAQLLFSPEVDCRFGLGLGELRTVGDDATIQDGSAWWFAREAIVEAHSREDKANPYLRTWLASDDSRPDIAAIVNSYLLVRDHTIRRMNPRERCVAAGALLGRRQSELATEERISQSAVSQSLQRSGVATLVAAHQVLDELGT</sequence>
<evidence type="ECO:0000313" key="2">
    <source>
        <dbReference type="Proteomes" id="UP000199039"/>
    </source>
</evidence>
<dbReference type="AlphaFoldDB" id="A0A1G6NCZ8"/>
<name>A0A1G6NCZ8_9MICO</name>
<reference evidence="1 2" key="1">
    <citation type="submission" date="2016-09" db="EMBL/GenBank/DDBJ databases">
        <authorList>
            <person name="Capua I."/>
            <person name="De Benedictis P."/>
            <person name="Joannis T."/>
            <person name="Lombin L.H."/>
            <person name="Cattoli G."/>
        </authorList>
    </citation>
    <scope>NUCLEOTIDE SEQUENCE [LARGE SCALE GENOMIC DNA]</scope>
    <source>
        <strain evidence="1 2">ISLP-3</strain>
    </source>
</reference>
<dbReference type="Pfam" id="PF16264">
    <property type="entry name" value="SatD"/>
    <property type="match status" value="1"/>
</dbReference>
<dbReference type="EMBL" id="FMYH01000003">
    <property type="protein sequence ID" value="SDC65703.1"/>
    <property type="molecule type" value="Genomic_DNA"/>
</dbReference>
<accession>A0A1G6NCZ8</accession>
<proteinExistence type="predicted"/>
<dbReference type="RefSeq" id="WP_175559078.1">
    <property type="nucleotide sequence ID" value="NZ_FMYH01000003.1"/>
</dbReference>
<keyword evidence="2" id="KW-1185">Reference proteome</keyword>
<dbReference type="Proteomes" id="UP000199039">
    <property type="component" value="Unassembled WGS sequence"/>
</dbReference>
<dbReference type="InterPro" id="IPR032580">
    <property type="entry name" value="SatD"/>
</dbReference>
<protein>
    <submittedName>
        <fullName evidence="1">SatD family (SatD)</fullName>
    </submittedName>
</protein>
<dbReference type="STRING" id="1814289.SAMN05216410_2115"/>
<evidence type="ECO:0000313" key="1">
    <source>
        <dbReference type="EMBL" id="SDC65703.1"/>
    </source>
</evidence>
<organism evidence="1 2">
    <name type="scientific">Sanguibacter gelidistatuariae</name>
    <dbReference type="NCBI Taxonomy" id="1814289"/>
    <lineage>
        <taxon>Bacteria</taxon>
        <taxon>Bacillati</taxon>
        <taxon>Actinomycetota</taxon>
        <taxon>Actinomycetes</taxon>
        <taxon>Micrococcales</taxon>
        <taxon>Sanguibacteraceae</taxon>
        <taxon>Sanguibacter</taxon>
    </lineage>
</organism>
<gene>
    <name evidence="1" type="ORF">SAMN05216410_2115</name>
</gene>